<sequence length="1285" mass="141631">MISEAMSASEIKNVNSFPKTKHSLWDKTVVGQTTFLHIAHYRKPRVCIPEKILRLIQHQCEHFDQVTHQLIGSLVVEADGEGVRIHIDRLDTRTSVLKENCVPGELLIPLKVANNAVKDTQATVTEYINAFQTLQERCCSKSSIELSNFLTCEGFATFYSNTQTSVVHLDLDMISVETVFKVTPIPAIPIVLTALSKNLAGPRSLSKVQGVPKTGYLTMDHTRKLLLVLESDPKASSLPLVGIWISGVEFVQHPFVWASCLRYIHNAFLQDRINLPPEDFLLVFYTTLHSKPEFYQCNTVSGTRDLSFKLYSGHEVTHITKAFSRPCDSMTEVEMGSTHSQSKQEIFDMARTRHKQQMVTGNTFKAISEDIEPRSAPIPHMEKVPIFQPVVPDVSVLWTDSPVASPQRSTMNNTPSYSVFPHTSPVARPTVQQLQRCPQIPLAQQYSPAYHMGFIHPAFSPSSHTAETSTINSHVSVSSQGKKPYPVSQDNPTVLPSLAGYPSPQYMLSNSDQYGPVSAYTSNRYPLEITGRHELDPAPTAGPFSGASNSIQYFGRADKVMPSLPDQVAVSQNVNRTRFVPPCALKTVVEESVSNPTDVSSQDRMLGLSSDGSASEDSGLSTTPDKNSSQQKQAAGSTAAGETQVSDKLSWEQLPADIRSLLIQQNEQIKLLQQQIQILLQQQAKQNISTQQACSHHDTLHSDGGMSHADQTSLPLLTQNKQMSPQGSLSQGHAVVNVTQTNQVISNTTPQSIQDVEKTLLQNYSSPAQHSSQSRESMSSTTLQSREPMSSTGLQSREPMSSTALQSREPMSSTGLQSREPMSSTALQSREPMSSTGLQSREPMSSTALQSREPMSSTGLQSREPMSLDVLKNREHLSSTALQSRELLSSTALQNSNLSDKTKQVVEVSSKQTLPFPESNMKPQQELNSSVKATFTSSRQIVNSPVSEIVNDSSYFDSRSQLDQSPISVSQYSCIDQDESNSTFAEDATDPKQYYDQLMNNIQMFLSNTPKSEPNSEAETCLEKTVEIPTTVANSSLAQQLSYVSMLLGCGGDVGQSMEINAMAMKYLNDEQLTQMARLWKDTGYSTSQSNKVLQKVFSGALSAQDMSMWGSSPNMTMGTQMYLARHGLLGNDSIMLTSSNTDQVSMLEKFQLKTDFSTVTIGSQDMGRKLSCEVSGFETNKRIRDPLTPIRTPQEIASAQRYAHSPTSNINCLPFNLKPGGLNPDNGASPYLGGKDYREPNLRNVPQEGRRQDSSRKKLPMASTLSDDENLLDIAKLKQLPKLL</sequence>
<feature type="region of interest" description="Disordered" evidence="1">
    <location>
        <begin position="1225"/>
        <end position="1265"/>
    </location>
</feature>
<dbReference type="OrthoDB" id="76173at2759"/>
<keyword evidence="3" id="KW-1185">Reference proteome</keyword>
<dbReference type="RefSeq" id="XP_055885001.1">
    <property type="nucleotide sequence ID" value="XM_056029026.1"/>
</dbReference>
<dbReference type="InterPro" id="IPR057731">
    <property type="entry name" value="STIL_N"/>
</dbReference>
<evidence type="ECO:0000313" key="5">
    <source>
        <dbReference type="RefSeq" id="XP_055885002.1"/>
    </source>
</evidence>
<reference evidence="4 5" key="1">
    <citation type="submission" date="2025-04" db="UniProtKB">
        <authorList>
            <consortium name="RefSeq"/>
        </authorList>
    </citation>
    <scope>IDENTIFICATION</scope>
</reference>
<dbReference type="GO" id="GO:0031023">
    <property type="term" value="P:microtubule organizing center organization"/>
    <property type="evidence" value="ECO:0007669"/>
    <property type="project" value="TreeGrafter"/>
</dbReference>
<feature type="compositionally biased region" description="Low complexity" evidence="1">
    <location>
        <begin position="771"/>
        <end position="780"/>
    </location>
</feature>
<dbReference type="PANTHER" id="PTHR15128">
    <property type="entry name" value="TAL1 SCL INTERRUPTING LOCUS"/>
    <property type="match status" value="1"/>
</dbReference>
<proteinExistence type="predicted"/>
<dbReference type="GO" id="GO:0007052">
    <property type="term" value="P:mitotic spindle organization"/>
    <property type="evidence" value="ECO:0007669"/>
    <property type="project" value="TreeGrafter"/>
</dbReference>
<evidence type="ECO:0000313" key="3">
    <source>
        <dbReference type="Proteomes" id="UP001165740"/>
    </source>
</evidence>
<evidence type="ECO:0000313" key="4">
    <source>
        <dbReference type="RefSeq" id="XP_055885001.1"/>
    </source>
</evidence>
<dbReference type="InterPro" id="IPR026123">
    <property type="entry name" value="STIL"/>
</dbReference>
<evidence type="ECO:0000256" key="1">
    <source>
        <dbReference type="SAM" id="MobiDB-lite"/>
    </source>
</evidence>
<evidence type="ECO:0000259" key="2">
    <source>
        <dbReference type="Pfam" id="PF15253"/>
    </source>
</evidence>
<feature type="compositionally biased region" description="Polar residues" evidence="1">
    <location>
        <begin position="781"/>
        <end position="861"/>
    </location>
</feature>
<name>A0A9W3ACQ1_BIOGL</name>
<dbReference type="GO" id="GO:0005815">
    <property type="term" value="C:microtubule organizing center"/>
    <property type="evidence" value="ECO:0007669"/>
    <property type="project" value="TreeGrafter"/>
</dbReference>
<feature type="domain" description="STIL N-terminal" evidence="2">
    <location>
        <begin position="24"/>
        <end position="353"/>
    </location>
</feature>
<protein>
    <submittedName>
        <fullName evidence="4 5">SCL-interrupting locus protein-like isoform X1</fullName>
    </submittedName>
</protein>
<organism evidence="3 4">
    <name type="scientific">Biomphalaria glabrata</name>
    <name type="common">Bloodfluke planorb</name>
    <name type="synonym">Freshwater snail</name>
    <dbReference type="NCBI Taxonomy" id="6526"/>
    <lineage>
        <taxon>Eukaryota</taxon>
        <taxon>Metazoa</taxon>
        <taxon>Spiralia</taxon>
        <taxon>Lophotrochozoa</taxon>
        <taxon>Mollusca</taxon>
        <taxon>Gastropoda</taxon>
        <taxon>Heterobranchia</taxon>
        <taxon>Euthyneura</taxon>
        <taxon>Panpulmonata</taxon>
        <taxon>Hygrophila</taxon>
        <taxon>Lymnaeoidea</taxon>
        <taxon>Planorbidae</taxon>
        <taxon>Biomphalaria</taxon>
    </lineage>
</organism>
<accession>A0A9W3ACQ1</accession>
<dbReference type="GeneID" id="106070867"/>
<dbReference type="GO" id="GO:0007224">
    <property type="term" value="P:smoothened signaling pathway"/>
    <property type="evidence" value="ECO:0007669"/>
    <property type="project" value="TreeGrafter"/>
</dbReference>
<feature type="compositionally biased region" description="Polar residues" evidence="1">
    <location>
        <begin position="610"/>
        <end position="646"/>
    </location>
</feature>
<dbReference type="PANTHER" id="PTHR15128:SF0">
    <property type="entry name" value="SCL-INTERRUPTING LOCUS PROTEIN"/>
    <property type="match status" value="1"/>
</dbReference>
<feature type="compositionally biased region" description="Polar residues" evidence="1">
    <location>
        <begin position="592"/>
        <end position="603"/>
    </location>
</feature>
<feature type="region of interest" description="Disordered" evidence="1">
    <location>
        <begin position="765"/>
        <end position="865"/>
    </location>
</feature>
<dbReference type="Proteomes" id="UP001165740">
    <property type="component" value="Chromosome 5"/>
</dbReference>
<feature type="region of interest" description="Disordered" evidence="1">
    <location>
        <begin position="590"/>
        <end position="646"/>
    </location>
</feature>
<dbReference type="Pfam" id="PF15253">
    <property type="entry name" value="STIL_N"/>
    <property type="match status" value="1"/>
</dbReference>
<dbReference type="GO" id="GO:0071539">
    <property type="term" value="P:protein localization to centrosome"/>
    <property type="evidence" value="ECO:0007669"/>
    <property type="project" value="TreeGrafter"/>
</dbReference>
<dbReference type="RefSeq" id="XP_055885002.1">
    <property type="nucleotide sequence ID" value="XM_056029027.1"/>
</dbReference>
<gene>
    <name evidence="4 5" type="primary">LOC106070867</name>
</gene>